<sequence length="45" mass="5578">MMRMRIYLQLDLMKRSFCLIKRRLTFLFLSVLFFLFRLFLQVSAA</sequence>
<evidence type="ECO:0000313" key="2">
    <source>
        <dbReference type="Proteomes" id="UP000593561"/>
    </source>
</evidence>
<evidence type="ECO:0000313" key="1">
    <source>
        <dbReference type="EMBL" id="MBA0633867.1"/>
    </source>
</evidence>
<dbReference type="AlphaFoldDB" id="A0A7J8T674"/>
<protein>
    <submittedName>
        <fullName evidence="1">Uncharacterized protein</fullName>
    </submittedName>
</protein>
<proteinExistence type="predicted"/>
<organism evidence="1 2">
    <name type="scientific">Gossypium davidsonii</name>
    <name type="common">Davidson's cotton</name>
    <name type="synonym">Gossypium klotzschianum subsp. davidsonii</name>
    <dbReference type="NCBI Taxonomy" id="34287"/>
    <lineage>
        <taxon>Eukaryota</taxon>
        <taxon>Viridiplantae</taxon>
        <taxon>Streptophyta</taxon>
        <taxon>Embryophyta</taxon>
        <taxon>Tracheophyta</taxon>
        <taxon>Spermatophyta</taxon>
        <taxon>Magnoliopsida</taxon>
        <taxon>eudicotyledons</taxon>
        <taxon>Gunneridae</taxon>
        <taxon>Pentapetalae</taxon>
        <taxon>rosids</taxon>
        <taxon>malvids</taxon>
        <taxon>Malvales</taxon>
        <taxon>Malvaceae</taxon>
        <taxon>Malvoideae</taxon>
        <taxon>Gossypium</taxon>
    </lineage>
</organism>
<dbReference type="Proteomes" id="UP000593561">
    <property type="component" value="Unassembled WGS sequence"/>
</dbReference>
<keyword evidence="2" id="KW-1185">Reference proteome</keyword>
<accession>A0A7J8T674</accession>
<dbReference type="EMBL" id="JABFAC010232258">
    <property type="protein sequence ID" value="MBA0633867.1"/>
    <property type="molecule type" value="Genomic_DNA"/>
</dbReference>
<comment type="caution">
    <text evidence="1">The sequence shown here is derived from an EMBL/GenBank/DDBJ whole genome shotgun (WGS) entry which is preliminary data.</text>
</comment>
<gene>
    <name evidence="1" type="ORF">Godav_000137</name>
</gene>
<name>A0A7J8T674_GOSDV</name>
<reference evidence="1 2" key="1">
    <citation type="journal article" date="2019" name="Genome Biol. Evol.">
        <title>Insights into the evolution of the New World diploid cottons (Gossypium, subgenus Houzingenia) based on genome sequencing.</title>
        <authorList>
            <person name="Grover C.E."/>
            <person name="Arick M.A. 2nd"/>
            <person name="Thrash A."/>
            <person name="Conover J.L."/>
            <person name="Sanders W.S."/>
            <person name="Peterson D.G."/>
            <person name="Frelichowski J.E."/>
            <person name="Scheffler J.A."/>
            <person name="Scheffler B.E."/>
            <person name="Wendel J.F."/>
        </authorList>
    </citation>
    <scope>NUCLEOTIDE SEQUENCE [LARGE SCALE GENOMIC DNA]</scope>
    <source>
        <strain evidence="1">27</strain>
        <tissue evidence="1">Leaf</tissue>
    </source>
</reference>